<reference evidence="8" key="1">
    <citation type="journal article" date="2019" name="Int. J. Syst. Evol. Microbiol.">
        <title>The Global Catalogue of Microorganisms (GCM) 10K type strain sequencing project: providing services to taxonomists for standard genome sequencing and annotation.</title>
        <authorList>
            <consortium name="The Broad Institute Genomics Platform"/>
            <consortium name="The Broad Institute Genome Sequencing Center for Infectious Disease"/>
            <person name="Wu L."/>
            <person name="Ma J."/>
        </authorList>
    </citation>
    <scope>NUCLEOTIDE SEQUENCE [LARGE SCALE GENOMIC DNA]</scope>
    <source>
        <strain evidence="8">CGMCC 1.19062</strain>
    </source>
</reference>
<organism evidence="7 8">
    <name type="scientific">Lacibacterium aquatile</name>
    <dbReference type="NCBI Taxonomy" id="1168082"/>
    <lineage>
        <taxon>Bacteria</taxon>
        <taxon>Pseudomonadati</taxon>
        <taxon>Pseudomonadota</taxon>
        <taxon>Alphaproteobacteria</taxon>
        <taxon>Rhodospirillales</taxon>
        <taxon>Rhodospirillaceae</taxon>
    </lineage>
</organism>
<feature type="domain" description="Lipopolysaccharide assembly protein A" evidence="6">
    <location>
        <begin position="23"/>
        <end position="87"/>
    </location>
</feature>
<keyword evidence="3 5" id="KW-1133">Transmembrane helix</keyword>
<proteinExistence type="predicted"/>
<dbReference type="Pfam" id="PF06305">
    <property type="entry name" value="LapA_dom"/>
    <property type="match status" value="1"/>
</dbReference>
<keyword evidence="1" id="KW-1003">Cell membrane</keyword>
<evidence type="ECO:0000256" key="3">
    <source>
        <dbReference type="ARBA" id="ARBA00022989"/>
    </source>
</evidence>
<evidence type="ECO:0000256" key="5">
    <source>
        <dbReference type="SAM" id="Phobius"/>
    </source>
</evidence>
<keyword evidence="8" id="KW-1185">Reference proteome</keyword>
<evidence type="ECO:0000313" key="7">
    <source>
        <dbReference type="EMBL" id="MFD2262013.1"/>
    </source>
</evidence>
<evidence type="ECO:0000256" key="2">
    <source>
        <dbReference type="ARBA" id="ARBA00022692"/>
    </source>
</evidence>
<evidence type="ECO:0000256" key="4">
    <source>
        <dbReference type="ARBA" id="ARBA00023136"/>
    </source>
</evidence>
<evidence type="ECO:0000259" key="6">
    <source>
        <dbReference type="Pfam" id="PF06305"/>
    </source>
</evidence>
<evidence type="ECO:0000313" key="8">
    <source>
        <dbReference type="Proteomes" id="UP001597295"/>
    </source>
</evidence>
<dbReference type="RefSeq" id="WP_379874923.1">
    <property type="nucleotide sequence ID" value="NZ_JBHUIP010000003.1"/>
</dbReference>
<keyword evidence="2 5" id="KW-0812">Transmembrane</keyword>
<accession>A0ABW5DLJ9</accession>
<keyword evidence="4 5" id="KW-0472">Membrane</keyword>
<sequence>MRRLSLLITLPLTLVCIIFAVANRQPVTIDLWPFALAVETPAFVLVLGTLFLGLLCGAGLSWIPLLNWRTRAKAREKKISKLEQELAVAKPTVPATKP</sequence>
<dbReference type="Proteomes" id="UP001597295">
    <property type="component" value="Unassembled WGS sequence"/>
</dbReference>
<dbReference type="InterPro" id="IPR010445">
    <property type="entry name" value="LapA_dom"/>
</dbReference>
<gene>
    <name evidence="7" type="ORF">ACFSM5_03875</name>
</gene>
<comment type="caution">
    <text evidence="7">The sequence shown here is derived from an EMBL/GenBank/DDBJ whole genome shotgun (WGS) entry which is preliminary data.</text>
</comment>
<feature type="transmembrane region" description="Helical" evidence="5">
    <location>
        <begin position="40"/>
        <end position="68"/>
    </location>
</feature>
<evidence type="ECO:0000256" key="1">
    <source>
        <dbReference type="ARBA" id="ARBA00022475"/>
    </source>
</evidence>
<protein>
    <submittedName>
        <fullName evidence="7">Lipopolysaccharide assembly protein LapA domain-containing protein</fullName>
    </submittedName>
</protein>
<dbReference type="EMBL" id="JBHUIP010000003">
    <property type="protein sequence ID" value="MFD2262013.1"/>
    <property type="molecule type" value="Genomic_DNA"/>
</dbReference>
<name>A0ABW5DLJ9_9PROT</name>